<organism evidence="2 3">
    <name type="scientific">Microbacterium jejuense</name>
    <dbReference type="NCBI Taxonomy" id="1263637"/>
    <lineage>
        <taxon>Bacteria</taxon>
        <taxon>Bacillati</taxon>
        <taxon>Actinomycetota</taxon>
        <taxon>Actinomycetes</taxon>
        <taxon>Micrococcales</taxon>
        <taxon>Microbacteriaceae</taxon>
        <taxon>Microbacterium</taxon>
    </lineage>
</organism>
<feature type="compositionally biased region" description="Basic and acidic residues" evidence="1">
    <location>
        <begin position="1"/>
        <end position="13"/>
    </location>
</feature>
<protein>
    <submittedName>
        <fullName evidence="2">Uncharacterized protein</fullName>
    </submittedName>
</protein>
<gene>
    <name evidence="2" type="ORF">JNB62_06605</name>
</gene>
<name>A0ABS7HK68_9MICO</name>
<accession>A0ABS7HK68</accession>
<feature type="region of interest" description="Disordered" evidence="1">
    <location>
        <begin position="1"/>
        <end position="66"/>
    </location>
</feature>
<feature type="compositionally biased region" description="Basic and acidic residues" evidence="1">
    <location>
        <begin position="54"/>
        <end position="66"/>
    </location>
</feature>
<dbReference type="EMBL" id="JAEUAW010000004">
    <property type="protein sequence ID" value="MBW9093347.1"/>
    <property type="molecule type" value="Genomic_DNA"/>
</dbReference>
<reference evidence="2 3" key="1">
    <citation type="journal article" date="2021" name="MBio">
        <title>Poor Competitiveness of Bradyrhizobium in Pigeon Pea Root Colonization in Indian Soils.</title>
        <authorList>
            <person name="Chalasani D."/>
            <person name="Basu A."/>
            <person name="Pullabhotla S.V.S.R.N."/>
            <person name="Jorrin B."/>
            <person name="Neal A.L."/>
            <person name="Poole P.S."/>
            <person name="Podile A.R."/>
            <person name="Tkacz A."/>
        </authorList>
    </citation>
    <scope>NUCLEOTIDE SEQUENCE [LARGE SCALE GENOMIC DNA]</scope>
    <source>
        <strain evidence="2 3">HU14</strain>
    </source>
</reference>
<keyword evidence="3" id="KW-1185">Reference proteome</keyword>
<comment type="caution">
    <text evidence="2">The sequence shown here is derived from an EMBL/GenBank/DDBJ whole genome shotgun (WGS) entry which is preliminary data.</text>
</comment>
<feature type="compositionally biased region" description="Low complexity" evidence="1">
    <location>
        <begin position="21"/>
        <end position="31"/>
    </location>
</feature>
<evidence type="ECO:0000313" key="2">
    <source>
        <dbReference type="EMBL" id="MBW9093347.1"/>
    </source>
</evidence>
<proteinExistence type="predicted"/>
<evidence type="ECO:0000256" key="1">
    <source>
        <dbReference type="SAM" id="MobiDB-lite"/>
    </source>
</evidence>
<evidence type="ECO:0000313" key="3">
    <source>
        <dbReference type="Proteomes" id="UP001196843"/>
    </source>
</evidence>
<dbReference type="RefSeq" id="WP_220300074.1">
    <property type="nucleotide sequence ID" value="NZ_JAEUAW010000004.1"/>
</dbReference>
<dbReference type="Proteomes" id="UP001196843">
    <property type="component" value="Unassembled WGS sequence"/>
</dbReference>
<sequence length="66" mass="6932">MSSSDRQRIERVRGSRRAKLTPAPGTTAEPTPADEPVDAATAGGAASTGSAGPNDERMRRDVPPHY</sequence>
<feature type="compositionally biased region" description="Low complexity" evidence="1">
    <location>
        <begin position="39"/>
        <end position="52"/>
    </location>
</feature>